<gene>
    <name evidence="1" type="ORF">CGI_10006827</name>
</gene>
<dbReference type="SUPFAM" id="SSF50494">
    <property type="entry name" value="Trypsin-like serine proteases"/>
    <property type="match status" value="1"/>
</dbReference>
<dbReference type="PANTHER" id="PTHR14389:SF3">
    <property type="entry name" value="PROTEIN FAM111A-LIKE"/>
    <property type="match status" value="1"/>
</dbReference>
<dbReference type="HOGENOM" id="CLU_1251723_0_0_1"/>
<dbReference type="EMBL" id="JH817400">
    <property type="protein sequence ID" value="EKC39248.1"/>
    <property type="molecule type" value="Genomic_DNA"/>
</dbReference>
<reference evidence="1" key="1">
    <citation type="journal article" date="2012" name="Nature">
        <title>The oyster genome reveals stress adaptation and complexity of shell formation.</title>
        <authorList>
            <person name="Zhang G."/>
            <person name="Fang X."/>
            <person name="Guo X."/>
            <person name="Li L."/>
            <person name="Luo R."/>
            <person name="Xu F."/>
            <person name="Yang P."/>
            <person name="Zhang L."/>
            <person name="Wang X."/>
            <person name="Qi H."/>
            <person name="Xiong Z."/>
            <person name="Que H."/>
            <person name="Xie Y."/>
            <person name="Holland P.W."/>
            <person name="Paps J."/>
            <person name="Zhu Y."/>
            <person name="Wu F."/>
            <person name="Chen Y."/>
            <person name="Wang J."/>
            <person name="Peng C."/>
            <person name="Meng J."/>
            <person name="Yang L."/>
            <person name="Liu J."/>
            <person name="Wen B."/>
            <person name="Zhang N."/>
            <person name="Huang Z."/>
            <person name="Zhu Q."/>
            <person name="Feng Y."/>
            <person name="Mount A."/>
            <person name="Hedgecock D."/>
            <person name="Xu Z."/>
            <person name="Liu Y."/>
            <person name="Domazet-Loso T."/>
            <person name="Du Y."/>
            <person name="Sun X."/>
            <person name="Zhang S."/>
            <person name="Liu B."/>
            <person name="Cheng P."/>
            <person name="Jiang X."/>
            <person name="Li J."/>
            <person name="Fan D."/>
            <person name="Wang W."/>
            <person name="Fu W."/>
            <person name="Wang T."/>
            <person name="Wang B."/>
            <person name="Zhang J."/>
            <person name="Peng Z."/>
            <person name="Li Y."/>
            <person name="Li N."/>
            <person name="Wang J."/>
            <person name="Chen M."/>
            <person name="He Y."/>
            <person name="Tan F."/>
            <person name="Song X."/>
            <person name="Zheng Q."/>
            <person name="Huang R."/>
            <person name="Yang H."/>
            <person name="Du X."/>
            <person name="Chen L."/>
            <person name="Yang M."/>
            <person name="Gaffney P.M."/>
            <person name="Wang S."/>
            <person name="Luo L."/>
            <person name="She Z."/>
            <person name="Ming Y."/>
            <person name="Huang W."/>
            <person name="Zhang S."/>
            <person name="Huang B."/>
            <person name="Zhang Y."/>
            <person name="Qu T."/>
            <person name="Ni P."/>
            <person name="Miao G."/>
            <person name="Wang J."/>
            <person name="Wang Q."/>
            <person name="Steinberg C.E."/>
            <person name="Wang H."/>
            <person name="Li N."/>
            <person name="Qian L."/>
            <person name="Zhang G."/>
            <person name="Li Y."/>
            <person name="Yang H."/>
            <person name="Liu X."/>
            <person name="Wang J."/>
            <person name="Yin Y."/>
            <person name="Wang J."/>
        </authorList>
    </citation>
    <scope>NUCLEOTIDE SEQUENCE [LARGE SCALE GENOMIC DNA]</scope>
    <source>
        <strain evidence="1">05x7-T-G4-1.051#20</strain>
    </source>
</reference>
<evidence type="ECO:0000313" key="1">
    <source>
        <dbReference type="EMBL" id="EKC39248.1"/>
    </source>
</evidence>
<protein>
    <submittedName>
        <fullName evidence="1">Uncharacterized protein</fullName>
    </submittedName>
</protein>
<dbReference type="InParanoid" id="K1QZY9"/>
<dbReference type="InterPro" id="IPR009003">
    <property type="entry name" value="Peptidase_S1_PA"/>
</dbReference>
<accession>K1QZY9</accession>
<sequence length="240" mass="27923">MASRKELDSVLEKTGPHFMDCDRVKIEFERKKYLNREDQNKIFDFQPTIAYKDDEYDVAVLELKPHVANAPFPQALEFFGEVCDGEIHLVGHPGGRQMKEDSDVTPFWLPRHMHIIYDYVKSLSQWSIATFPNREDYYEDLLKLPRKIMFHTTFDKGSSGSPGFMLRNEKPCVVLMLRGGTPSCFYENLFPSIVVNDNQKVEFGYAMSDIYFKMWNSTNSSIKNIASEIFPKWHNPQDPS</sequence>
<dbReference type="AlphaFoldDB" id="K1QZY9"/>
<name>K1QZY9_MAGGI</name>
<proteinExistence type="predicted"/>
<dbReference type="PANTHER" id="PTHR14389">
    <property type="entry name" value="SI:CH1073-475A24.1"/>
    <property type="match status" value="1"/>
</dbReference>
<organism evidence="1">
    <name type="scientific">Magallana gigas</name>
    <name type="common">Pacific oyster</name>
    <name type="synonym">Crassostrea gigas</name>
    <dbReference type="NCBI Taxonomy" id="29159"/>
    <lineage>
        <taxon>Eukaryota</taxon>
        <taxon>Metazoa</taxon>
        <taxon>Spiralia</taxon>
        <taxon>Lophotrochozoa</taxon>
        <taxon>Mollusca</taxon>
        <taxon>Bivalvia</taxon>
        <taxon>Autobranchia</taxon>
        <taxon>Pteriomorphia</taxon>
        <taxon>Ostreida</taxon>
        <taxon>Ostreoidea</taxon>
        <taxon>Ostreidae</taxon>
        <taxon>Magallana</taxon>
    </lineage>
</organism>